<reference evidence="1 2" key="1">
    <citation type="submission" date="2017-05" db="EMBL/GenBank/DDBJ databases">
        <title>Full genome sequence of Pseudorhodoplanes sinuspersici.</title>
        <authorList>
            <person name="Dastgheib S.M.M."/>
            <person name="Shavandi M."/>
            <person name="Tirandaz H."/>
        </authorList>
    </citation>
    <scope>NUCLEOTIDE SEQUENCE [LARGE SCALE GENOMIC DNA]</scope>
    <source>
        <strain evidence="1 2">RIPI110</strain>
    </source>
</reference>
<dbReference type="Proteomes" id="UP000194137">
    <property type="component" value="Chromosome"/>
</dbReference>
<dbReference type="AlphaFoldDB" id="A0A1W6ZYU7"/>
<sequence>MSETVTLERPRPITLTHAMKIAAAEKMADQLIKGHLLEEIERADAVRSIANHGTLYGDGYRLMKNLEDYDGWEGDFRMAEEFEAFSLFAQDEMKAAEKAWFEETQPQPKLKKGDRIQLRRGETGVIDGIYEYGVAQYTVAIDGDPQALPPTNSRRIVRFEDAVLCLADGENA</sequence>
<dbReference type="KEGG" id="psin:CAK95_24555"/>
<gene>
    <name evidence="1" type="ORF">CAK95_24555</name>
</gene>
<organism evidence="1 2">
    <name type="scientific">Pseudorhodoplanes sinuspersici</name>
    <dbReference type="NCBI Taxonomy" id="1235591"/>
    <lineage>
        <taxon>Bacteria</taxon>
        <taxon>Pseudomonadati</taxon>
        <taxon>Pseudomonadota</taxon>
        <taxon>Alphaproteobacteria</taxon>
        <taxon>Hyphomicrobiales</taxon>
        <taxon>Pseudorhodoplanes</taxon>
    </lineage>
</organism>
<evidence type="ECO:0000313" key="2">
    <source>
        <dbReference type="Proteomes" id="UP000194137"/>
    </source>
</evidence>
<keyword evidence="2" id="KW-1185">Reference proteome</keyword>
<dbReference type="RefSeq" id="WP_086090310.1">
    <property type="nucleotide sequence ID" value="NZ_CP021112.1"/>
</dbReference>
<dbReference type="STRING" id="1235591.CAK95_24555"/>
<proteinExistence type="predicted"/>
<protein>
    <submittedName>
        <fullName evidence="1">Uncharacterized protein</fullName>
    </submittedName>
</protein>
<dbReference type="EMBL" id="CP021112">
    <property type="protein sequence ID" value="ARQ01915.1"/>
    <property type="molecule type" value="Genomic_DNA"/>
</dbReference>
<evidence type="ECO:0000313" key="1">
    <source>
        <dbReference type="EMBL" id="ARQ01915.1"/>
    </source>
</evidence>
<name>A0A1W6ZYU7_9HYPH</name>
<accession>A0A1W6ZYU7</accession>